<evidence type="ECO:0000313" key="2">
    <source>
        <dbReference type="Proteomes" id="UP000186002"/>
    </source>
</evidence>
<accession>A0A1M7AJH2</accession>
<name>A0A1M7AJH2_9HYPH</name>
<protein>
    <submittedName>
        <fullName evidence="1">Uncharacterized protein</fullName>
    </submittedName>
</protein>
<sequence length="226" mass="25780">MSAGSPNTAIVSLGMSCQSARQIRTSLEILSESLGETLEPERHFFDGLISPVAGMAQLFEDGFPIFRREDIADGPGHPTWQPYGLRFLHHFREEGQEADIDAHFTEDLSRFSYLRGKFKALAERRRVVFIISNSQNNLSEVAEETGIEDLTFDEGELLRLQRAVDLWLGRPCEYLIVSHPERHGGISLPELTILEPDDSEWTGDKRQWRSLFREYLSRPSLMPFAI</sequence>
<keyword evidence="2" id="KW-1185">Reference proteome</keyword>
<dbReference type="EMBL" id="FRBW01000001">
    <property type="protein sequence ID" value="SHL42932.1"/>
    <property type="molecule type" value="Genomic_DNA"/>
</dbReference>
<reference evidence="1 2" key="1">
    <citation type="submission" date="2016-11" db="EMBL/GenBank/DDBJ databases">
        <authorList>
            <person name="Jaros S."/>
            <person name="Januszkiewicz K."/>
            <person name="Wedrychowicz H."/>
        </authorList>
    </citation>
    <scope>NUCLEOTIDE SEQUENCE [LARGE SCALE GENOMIC DNA]</scope>
    <source>
        <strain evidence="1 2">DSM 22153</strain>
    </source>
</reference>
<evidence type="ECO:0000313" key="1">
    <source>
        <dbReference type="EMBL" id="SHL42932.1"/>
    </source>
</evidence>
<gene>
    <name evidence="1" type="ORF">SAMN05444272_0567</name>
</gene>
<dbReference type="AlphaFoldDB" id="A0A1M7AJH2"/>
<dbReference type="RefSeq" id="WP_139250991.1">
    <property type="nucleotide sequence ID" value="NZ_FRBW01000001.1"/>
</dbReference>
<dbReference type="OrthoDB" id="8348025at2"/>
<proteinExistence type="predicted"/>
<organism evidence="1 2">
    <name type="scientific">Roseibium suaedae</name>
    <dbReference type="NCBI Taxonomy" id="735517"/>
    <lineage>
        <taxon>Bacteria</taxon>
        <taxon>Pseudomonadati</taxon>
        <taxon>Pseudomonadota</taxon>
        <taxon>Alphaproteobacteria</taxon>
        <taxon>Hyphomicrobiales</taxon>
        <taxon>Stappiaceae</taxon>
        <taxon>Roseibium</taxon>
    </lineage>
</organism>
<dbReference type="Proteomes" id="UP000186002">
    <property type="component" value="Unassembled WGS sequence"/>
</dbReference>